<gene>
    <name evidence="2" type="ORF">WN72_42025</name>
</gene>
<sequence>MSFLGSLYGLLSRIARRPDVRSLALLATLVVLLQRMATTLQQLFVDYTSSGWSHRLVFAVEVIAVIYIVRQIWTILRRLVRPRTRVVLLGVAARTSFYLTMLAIVCFFIWGGWALFLGILFGAPATIALTVFHEELTAPDPLPLLAWAEAREAKKEVERRLTQWRPSASEREEQNRRYDEIRMQNYSRPLT</sequence>
<evidence type="ECO:0000313" key="2">
    <source>
        <dbReference type="EMBL" id="QOZ72140.1"/>
    </source>
</evidence>
<feature type="transmembrane region" description="Helical" evidence="1">
    <location>
        <begin position="56"/>
        <end position="76"/>
    </location>
</feature>
<keyword evidence="1" id="KW-0812">Transmembrane</keyword>
<evidence type="ECO:0000313" key="3">
    <source>
        <dbReference type="Proteomes" id="UP000594015"/>
    </source>
</evidence>
<evidence type="ECO:0000256" key="1">
    <source>
        <dbReference type="SAM" id="Phobius"/>
    </source>
</evidence>
<feature type="transmembrane region" description="Helical" evidence="1">
    <location>
        <begin position="97"/>
        <end position="121"/>
    </location>
</feature>
<dbReference type="Proteomes" id="UP000594015">
    <property type="component" value="Chromosome"/>
</dbReference>
<name>A0AAE7NXS4_9BRAD</name>
<reference evidence="2 3" key="1">
    <citation type="submission" date="2018-06" db="EMBL/GenBank/DDBJ databases">
        <title>Comparative genomics of Bradyrhizobium nodulating Arachidis hypogaea.</title>
        <authorList>
            <person name="Li Y."/>
        </authorList>
    </citation>
    <scope>NUCLEOTIDE SEQUENCE [LARGE SCALE GENOMIC DNA]</scope>
    <source>
        <strain evidence="2 3">CCBAU 051107</strain>
    </source>
</reference>
<dbReference type="KEGG" id="barh:WN72_42025"/>
<dbReference type="AlphaFoldDB" id="A0AAE7NXS4"/>
<dbReference type="EMBL" id="CP030050">
    <property type="protein sequence ID" value="QOZ72140.1"/>
    <property type="molecule type" value="Genomic_DNA"/>
</dbReference>
<keyword evidence="1" id="KW-1133">Transmembrane helix</keyword>
<proteinExistence type="predicted"/>
<organism evidence="2 3">
    <name type="scientific">Bradyrhizobium arachidis</name>
    <dbReference type="NCBI Taxonomy" id="858423"/>
    <lineage>
        <taxon>Bacteria</taxon>
        <taxon>Pseudomonadati</taxon>
        <taxon>Pseudomonadota</taxon>
        <taxon>Alphaproteobacteria</taxon>
        <taxon>Hyphomicrobiales</taxon>
        <taxon>Nitrobacteraceae</taxon>
        <taxon>Bradyrhizobium</taxon>
    </lineage>
</organism>
<keyword evidence="1" id="KW-0472">Membrane</keyword>
<accession>A0AAE7NXS4</accession>
<protein>
    <submittedName>
        <fullName evidence="2">Uncharacterized protein</fullName>
    </submittedName>
</protein>